<proteinExistence type="predicted"/>
<accession>A0A8J5IBB6</accession>
<dbReference type="EMBL" id="JAENGY010003159">
    <property type="protein sequence ID" value="KAG6942322.1"/>
    <property type="molecule type" value="Genomic_DNA"/>
</dbReference>
<name>A0A8J5IBB6_9STRA</name>
<dbReference type="Proteomes" id="UP000709295">
    <property type="component" value="Unassembled WGS sequence"/>
</dbReference>
<dbReference type="AlphaFoldDB" id="A0A8J5IBB6"/>
<feature type="region of interest" description="Disordered" evidence="1">
    <location>
        <begin position="233"/>
        <end position="258"/>
    </location>
</feature>
<gene>
    <name evidence="2" type="ORF">JG688_00018193</name>
</gene>
<evidence type="ECO:0000313" key="3">
    <source>
        <dbReference type="Proteomes" id="UP000709295"/>
    </source>
</evidence>
<organism evidence="2 3">
    <name type="scientific">Phytophthora aleatoria</name>
    <dbReference type="NCBI Taxonomy" id="2496075"/>
    <lineage>
        <taxon>Eukaryota</taxon>
        <taxon>Sar</taxon>
        <taxon>Stramenopiles</taxon>
        <taxon>Oomycota</taxon>
        <taxon>Peronosporomycetes</taxon>
        <taxon>Peronosporales</taxon>
        <taxon>Peronosporaceae</taxon>
        <taxon>Phytophthora</taxon>
    </lineage>
</organism>
<protein>
    <submittedName>
        <fullName evidence="2">Uncharacterized protein</fullName>
    </submittedName>
</protein>
<sequence length="276" mass="30990">MPSPFETTLRRECTTNGIPRCIPLGTFRRFQALATTNHVPFPVNRIAEHGVVPHWRCPLEWVGVRLVPQSYPSAEKGSVVVTHRLVAEYYRGSRRSLRTIPARSRWPRRRTSQFRTTVASFIIYRLHRETRSTMLPIQIGHPDGRWDPNSSITQHVLELRRWYPDHIIYALGADIAEAFLHVHVHSRPASAFGGTIPRSQTGIVSGTAILGGQLRLDTLPCLGKPSDITSDLDHHTFSDSRNPSGYSNGSTTSSLSRSTSDTDYFVLSNDSRALPN</sequence>
<evidence type="ECO:0000256" key="1">
    <source>
        <dbReference type="SAM" id="MobiDB-lite"/>
    </source>
</evidence>
<comment type="caution">
    <text evidence="2">The sequence shown here is derived from an EMBL/GenBank/DDBJ whole genome shotgun (WGS) entry which is preliminary data.</text>
</comment>
<feature type="compositionally biased region" description="Low complexity" evidence="1">
    <location>
        <begin position="244"/>
        <end position="258"/>
    </location>
</feature>
<evidence type="ECO:0000313" key="2">
    <source>
        <dbReference type="EMBL" id="KAG6942322.1"/>
    </source>
</evidence>
<keyword evidence="3" id="KW-1185">Reference proteome</keyword>
<reference evidence="2" key="1">
    <citation type="submission" date="2021-01" db="EMBL/GenBank/DDBJ databases">
        <title>Phytophthora aleatoria, a newly-described species from Pinus radiata is distinct from Phytophthora cactorum isolates based on comparative genomics.</title>
        <authorList>
            <person name="Mcdougal R."/>
            <person name="Panda P."/>
            <person name="Williams N."/>
            <person name="Studholme D.J."/>
        </authorList>
    </citation>
    <scope>NUCLEOTIDE SEQUENCE</scope>
    <source>
        <strain evidence="2">NZFS 4037</strain>
    </source>
</reference>